<evidence type="ECO:0000259" key="11">
    <source>
        <dbReference type="PROSITE" id="PS51294"/>
    </source>
</evidence>
<keyword evidence="13" id="KW-1185">Reference proteome</keyword>
<keyword evidence="7" id="KW-0539">Nucleus</keyword>
<feature type="domain" description="Myb-like" evidence="10">
    <location>
        <begin position="62"/>
        <end position="113"/>
    </location>
</feature>
<dbReference type="FunFam" id="1.10.10.60:FF:000302">
    <property type="entry name" value="Transcription factor TT2"/>
    <property type="match status" value="1"/>
</dbReference>
<dbReference type="AlphaFoldDB" id="A0AAD9U040"/>
<dbReference type="SUPFAM" id="SSF46689">
    <property type="entry name" value="Homeodomain-like"/>
    <property type="match status" value="2"/>
</dbReference>
<dbReference type="EMBL" id="JANJYI010000006">
    <property type="protein sequence ID" value="KAK2645006.1"/>
    <property type="molecule type" value="Genomic_DNA"/>
</dbReference>
<dbReference type="SMART" id="SM00717">
    <property type="entry name" value="SANT"/>
    <property type="match status" value="4"/>
</dbReference>
<accession>A0AAD9U040</accession>
<keyword evidence="3" id="KW-0805">Transcription regulation</keyword>
<comment type="subcellular location">
    <subcellularLocation>
        <location evidence="1">Nucleus</location>
    </subcellularLocation>
</comment>
<dbReference type="InterPro" id="IPR017930">
    <property type="entry name" value="Myb_dom"/>
</dbReference>
<dbReference type="InterPro" id="IPR001005">
    <property type="entry name" value="SANT/Myb"/>
</dbReference>
<reference evidence="12" key="1">
    <citation type="journal article" date="2023" name="Plant J.">
        <title>Genome sequences and population genomics provide insights into the demographic history, inbreeding, and mutation load of two 'living fossil' tree species of Dipteronia.</title>
        <authorList>
            <person name="Feng Y."/>
            <person name="Comes H.P."/>
            <person name="Chen J."/>
            <person name="Zhu S."/>
            <person name="Lu R."/>
            <person name="Zhang X."/>
            <person name="Li P."/>
            <person name="Qiu J."/>
            <person name="Olsen K.M."/>
            <person name="Qiu Y."/>
        </authorList>
    </citation>
    <scope>NUCLEOTIDE SEQUENCE</scope>
    <source>
        <strain evidence="12">KIB01</strain>
    </source>
</reference>
<organism evidence="12 13">
    <name type="scientific">Dipteronia dyeriana</name>
    <dbReference type="NCBI Taxonomy" id="168575"/>
    <lineage>
        <taxon>Eukaryota</taxon>
        <taxon>Viridiplantae</taxon>
        <taxon>Streptophyta</taxon>
        <taxon>Embryophyta</taxon>
        <taxon>Tracheophyta</taxon>
        <taxon>Spermatophyta</taxon>
        <taxon>Magnoliopsida</taxon>
        <taxon>eudicotyledons</taxon>
        <taxon>Gunneridae</taxon>
        <taxon>Pentapetalae</taxon>
        <taxon>rosids</taxon>
        <taxon>malvids</taxon>
        <taxon>Sapindales</taxon>
        <taxon>Sapindaceae</taxon>
        <taxon>Hippocastanoideae</taxon>
        <taxon>Acereae</taxon>
        <taxon>Dipteronia</taxon>
    </lineage>
</organism>
<sequence length="527" mass="59672">MGRSPCCSMVGLNRGAWTATEDKILTDYIKAHGDGKWRSLPKAAGLKRCGKSCRLRWLNYLRPDIKRGNLTPDEQDLIIRLHRLLGNSRWSLIAGRLPGRTDNEVKNYWNTKLSKNNKAQPKESKFDKKSITTASPCHDQDDQAPTKVFRTKAIRLMSHQVRQVMINDTQKQQQQDDPDQNDIHDSNYNSTVESESTGGSSSSLSFLSKEEYVTDFDIGGISLSEFFDFDDFCDVNNVIEGDIIGNPDDQSNTKGLNRGAWTAHEDQILREYINIHGEGKWRTIPKEAGLKRCGKSCRLRWLNYLKPDIKRGNISQDEEDLIVRLHKLLGNRWSLIAGRLPGRTDNEVKNYWNTTLKKKLRGDQPAESKQSKTEKKKKRSNKSTNNNNNKTPPLSAKSQLEANTEPLPHKLKAEATTNERVADSKVLVGLKCNDNGVPIIKSREVVYPMEYSFGELLLSDFPDSDFWKICQNNCTEDSDHIHRTSTTGPAGGGATSARIPLAQPVLFSEDLFKEWITDDHTIRNQSI</sequence>
<keyword evidence="4" id="KW-0238">DNA-binding</keyword>
<feature type="domain" description="Myb-like" evidence="10">
    <location>
        <begin position="9"/>
        <end position="61"/>
    </location>
</feature>
<feature type="domain" description="Myb-like" evidence="10">
    <location>
        <begin position="253"/>
        <end position="305"/>
    </location>
</feature>
<evidence type="ECO:0000256" key="5">
    <source>
        <dbReference type="ARBA" id="ARBA00023159"/>
    </source>
</evidence>
<evidence type="ECO:0000256" key="8">
    <source>
        <dbReference type="ARBA" id="ARBA00083772"/>
    </source>
</evidence>
<evidence type="ECO:0000256" key="7">
    <source>
        <dbReference type="ARBA" id="ARBA00023242"/>
    </source>
</evidence>
<dbReference type="Pfam" id="PF00249">
    <property type="entry name" value="Myb_DNA-binding"/>
    <property type="match status" value="4"/>
</dbReference>
<evidence type="ECO:0000256" key="1">
    <source>
        <dbReference type="ARBA" id="ARBA00004123"/>
    </source>
</evidence>
<keyword evidence="6" id="KW-0804">Transcription</keyword>
<evidence type="ECO:0000256" key="9">
    <source>
        <dbReference type="SAM" id="MobiDB-lite"/>
    </source>
</evidence>
<feature type="domain" description="HTH myb-type" evidence="11">
    <location>
        <begin position="306"/>
        <end position="360"/>
    </location>
</feature>
<evidence type="ECO:0000256" key="4">
    <source>
        <dbReference type="ARBA" id="ARBA00023125"/>
    </source>
</evidence>
<dbReference type="InterPro" id="IPR015495">
    <property type="entry name" value="Myb_TF_plants"/>
</dbReference>
<name>A0AAD9U040_9ROSI</name>
<comment type="caution">
    <text evidence="12">The sequence shown here is derived from an EMBL/GenBank/DDBJ whole genome shotgun (WGS) entry which is preliminary data.</text>
</comment>
<dbReference type="CDD" id="cd00167">
    <property type="entry name" value="SANT"/>
    <property type="match status" value="4"/>
</dbReference>
<feature type="compositionally biased region" description="Basic and acidic residues" evidence="9">
    <location>
        <begin position="120"/>
        <end position="130"/>
    </location>
</feature>
<dbReference type="PROSITE" id="PS51294">
    <property type="entry name" value="HTH_MYB"/>
    <property type="match status" value="4"/>
</dbReference>
<keyword evidence="5" id="KW-0010">Activator</keyword>
<feature type="domain" description="HTH myb-type" evidence="11">
    <location>
        <begin position="62"/>
        <end position="117"/>
    </location>
</feature>
<evidence type="ECO:0000256" key="2">
    <source>
        <dbReference type="ARBA" id="ARBA00022737"/>
    </source>
</evidence>
<feature type="compositionally biased region" description="Basic and acidic residues" evidence="9">
    <location>
        <begin position="361"/>
        <end position="373"/>
    </location>
</feature>
<feature type="compositionally biased region" description="Low complexity" evidence="9">
    <location>
        <begin position="190"/>
        <end position="203"/>
    </location>
</feature>
<dbReference type="PROSITE" id="PS50090">
    <property type="entry name" value="MYB_LIKE"/>
    <property type="match status" value="4"/>
</dbReference>
<feature type="domain" description="HTH myb-type" evidence="11">
    <location>
        <begin position="253"/>
        <end position="305"/>
    </location>
</feature>
<feature type="region of interest" description="Disordered" evidence="9">
    <location>
        <begin position="168"/>
        <end position="203"/>
    </location>
</feature>
<evidence type="ECO:0000313" key="12">
    <source>
        <dbReference type="EMBL" id="KAK2645006.1"/>
    </source>
</evidence>
<dbReference type="FunFam" id="1.10.10.60:FF:000001">
    <property type="entry name" value="MYB-related transcription factor"/>
    <property type="match status" value="2"/>
</dbReference>
<protein>
    <recommendedName>
        <fullName evidence="8">Myb-related protein 123</fullName>
    </recommendedName>
</protein>
<dbReference type="Gene3D" id="1.10.10.60">
    <property type="entry name" value="Homeodomain-like"/>
    <property type="match status" value="4"/>
</dbReference>
<feature type="domain" description="HTH myb-type" evidence="11">
    <location>
        <begin position="9"/>
        <end position="61"/>
    </location>
</feature>
<evidence type="ECO:0000256" key="6">
    <source>
        <dbReference type="ARBA" id="ARBA00023163"/>
    </source>
</evidence>
<feature type="compositionally biased region" description="Low complexity" evidence="9">
    <location>
        <begin position="382"/>
        <end position="391"/>
    </location>
</feature>
<evidence type="ECO:0000259" key="10">
    <source>
        <dbReference type="PROSITE" id="PS50090"/>
    </source>
</evidence>
<evidence type="ECO:0000256" key="3">
    <source>
        <dbReference type="ARBA" id="ARBA00023015"/>
    </source>
</evidence>
<dbReference type="InterPro" id="IPR009057">
    <property type="entry name" value="Homeodomain-like_sf"/>
</dbReference>
<keyword evidence="2" id="KW-0677">Repeat</keyword>
<dbReference type="PANTHER" id="PTHR47999:SF96">
    <property type="entry name" value="TRANSCRIPTION REPRESSOR MYB6-LIKE"/>
    <property type="match status" value="1"/>
</dbReference>
<dbReference type="GO" id="GO:0003677">
    <property type="term" value="F:DNA binding"/>
    <property type="evidence" value="ECO:0007669"/>
    <property type="project" value="UniProtKB-KW"/>
</dbReference>
<gene>
    <name evidence="12" type="ORF">Ddye_020201</name>
</gene>
<dbReference type="GO" id="GO:0005634">
    <property type="term" value="C:nucleus"/>
    <property type="evidence" value="ECO:0007669"/>
    <property type="project" value="UniProtKB-SubCell"/>
</dbReference>
<feature type="domain" description="Myb-like" evidence="10">
    <location>
        <begin position="306"/>
        <end position="356"/>
    </location>
</feature>
<dbReference type="Proteomes" id="UP001280121">
    <property type="component" value="Unassembled WGS sequence"/>
</dbReference>
<proteinExistence type="predicted"/>
<evidence type="ECO:0000313" key="13">
    <source>
        <dbReference type="Proteomes" id="UP001280121"/>
    </source>
</evidence>
<dbReference type="PANTHER" id="PTHR47999">
    <property type="entry name" value="TRANSCRIPTION FACTOR MYB8-RELATED-RELATED"/>
    <property type="match status" value="1"/>
</dbReference>
<feature type="region of interest" description="Disordered" evidence="9">
    <location>
        <begin position="114"/>
        <end position="144"/>
    </location>
</feature>
<feature type="region of interest" description="Disordered" evidence="9">
    <location>
        <begin position="356"/>
        <end position="401"/>
    </location>
</feature>